<dbReference type="SUPFAM" id="SSF49265">
    <property type="entry name" value="Fibronectin type III"/>
    <property type="match status" value="2"/>
</dbReference>
<sequence>MRKKKEEYRLSMLVLIFLVSFNIGNSNFSPESKVITETNEVERRMDVPQKAFNEEYLDQFGTHVLNPGTFNQPCGVAINSSGFIHIVDWGGRVQIFDPEFNFVRSFGSSGFGDGEFNLPYDILINSTGNIFVSDRQNGRVQVFDQFGNFIKIIGEYIFQKPRGIALNSSEHLYVADTQQNQIFICSPSGEIIKTIGSYGSGDGQFYSPAGLAINSSGYLYVADKYNYRIQVFDPNGLFINSFGTSGMDDPDFDYPENIVINSTGYLFITDSGNNHVKVFDQDGNFIRLIGQSGYDGLIFNPKGITIDLSGNLLIAELDRDRILNYSQTGEYFSSFGITAFSEIGQLNIPSGIAINGSGYAYVSDSENGRVQVFNPSGEYVRSIGSPGVDSYNLYKPWGVVINETNWVFVLDDSDIKVYDPEGNYQYMIGEEDTGSEELLFPRGIAINSSNYIYVVDQNRQKIQVYDPSGNFHRSFGTFDYASAIAINSSGFTYITDQLDGGNHVIRVFNPLGSQVNQFGSYGSDDGQFSSPQGIAINQTNYVYVSDTENDRIQIFDPQGNYIDQFGTSGYNDGQLSKPLGIAFNSLNQTFVVDSNNHRIQKFGEGIYYKPNAPFLSNFGFPSTKFNSIILNWTDVDDAQSYNLYRHRSPITEINSSILLKNVVSNYTSDTLNDGGGIYYYVCTTINGSGESNPSNPVSIEYVVPDAPILSNIIPDQTTCHEIILNWTQVDGVESYNLYRHIGPIISINSSIFIKNMYTNETTDILPSGGTFYYAVTAVNGAGESILSESKIVTFLSPNAPILSKIFPNPSTSSVILLNWTQVNGAESYNLYRHTGPITSINSSIFLKTVLTNMTEDQLPSNGEYFYAVTAHNSAGESPVSKNVSIQYFTLDPPVLSNLDPLNYNNEIILNWTDIEGVDYYNVYRHIFPITTLNSSIFLSTSVISAYTDSLKEFGQYYYVITTVNSLGESTPSNMIYINFTPLIPPVISEPTLDFNNIRGVVYLEWSTVEGADFYNIYRHNSYISSINSSIFLQKTENINFTDTLDSYGKYYYVITAINSNGESLESNVIMVEYSENSTISETPTVPVPSKIPGYSFIDEVLLSTITLGIIVLSKRRKMNFLGK</sequence>
<dbReference type="SMART" id="SM00060">
    <property type="entry name" value="FN3"/>
    <property type="match status" value="4"/>
</dbReference>
<dbReference type="InterPro" id="IPR013783">
    <property type="entry name" value="Ig-like_fold"/>
</dbReference>
<dbReference type="PANTHER" id="PTHR24104">
    <property type="entry name" value="E3 UBIQUITIN-PROTEIN LIGASE NHLRC1-RELATED"/>
    <property type="match status" value="1"/>
</dbReference>
<feature type="domain" description="Fibronectin type-III" evidence="2">
    <location>
        <begin position="984"/>
        <end position="1063"/>
    </location>
</feature>
<evidence type="ECO:0000313" key="3">
    <source>
        <dbReference type="EMBL" id="UYP47614.1"/>
    </source>
</evidence>
<dbReference type="Gene3D" id="2.60.40.10">
    <property type="entry name" value="Immunoglobulins"/>
    <property type="match status" value="4"/>
</dbReference>
<reference evidence="3" key="1">
    <citation type="submission" date="2022-09" db="EMBL/GenBank/DDBJ databases">
        <title>Actin cytoskeleton and complex cell architecture in an #Asgard archaeon.</title>
        <authorList>
            <person name="Ponce Toledo R.I."/>
            <person name="Schleper C."/>
            <person name="Rodrigues Oliveira T."/>
            <person name="Wollweber F."/>
            <person name="Xu J."/>
            <person name="Rittmann S."/>
            <person name="Klingl A."/>
            <person name="Pilhofer M."/>
        </authorList>
    </citation>
    <scope>NUCLEOTIDE SEQUENCE</scope>
    <source>
        <strain evidence="3">B-35</strain>
    </source>
</reference>
<dbReference type="InterPro" id="IPR001258">
    <property type="entry name" value="NHL_repeat"/>
</dbReference>
<evidence type="ECO:0000259" key="2">
    <source>
        <dbReference type="SMART" id="SM00060"/>
    </source>
</evidence>
<evidence type="ECO:0000313" key="4">
    <source>
        <dbReference type="Proteomes" id="UP001208689"/>
    </source>
</evidence>
<dbReference type="PANTHER" id="PTHR24104:SF25">
    <property type="entry name" value="PROTEIN LIN-41"/>
    <property type="match status" value="1"/>
</dbReference>
<dbReference type="InterPro" id="IPR003961">
    <property type="entry name" value="FN3_dom"/>
</dbReference>
<keyword evidence="1" id="KW-0677">Repeat</keyword>
<dbReference type="Proteomes" id="UP001208689">
    <property type="component" value="Chromosome"/>
</dbReference>
<feature type="domain" description="Fibronectin type-III" evidence="2">
    <location>
        <begin position="797"/>
        <end position="877"/>
    </location>
</feature>
<proteinExistence type="predicted"/>
<dbReference type="InterPro" id="IPR050952">
    <property type="entry name" value="TRIM-NHL_E3_ligases"/>
</dbReference>
<dbReference type="InterPro" id="IPR036116">
    <property type="entry name" value="FN3_sf"/>
</dbReference>
<dbReference type="CDD" id="cd05819">
    <property type="entry name" value="NHL"/>
    <property type="match status" value="2"/>
</dbReference>
<dbReference type="Pfam" id="PF17170">
    <property type="entry name" value="DUF5128"/>
    <property type="match status" value="1"/>
</dbReference>
<evidence type="ECO:0000256" key="1">
    <source>
        <dbReference type="ARBA" id="ARBA00022737"/>
    </source>
</evidence>
<organism evidence="3 4">
    <name type="scientific">Candidatus Lokiarchaeum ossiferum</name>
    <dbReference type="NCBI Taxonomy" id="2951803"/>
    <lineage>
        <taxon>Archaea</taxon>
        <taxon>Promethearchaeati</taxon>
        <taxon>Promethearchaeota</taxon>
        <taxon>Promethearchaeia</taxon>
        <taxon>Promethearchaeales</taxon>
        <taxon>Promethearchaeaceae</taxon>
        <taxon>Candidatus Lokiarchaeum</taxon>
    </lineage>
</organism>
<protein>
    <recommendedName>
        <fullName evidence="2">Fibronectin type-III domain-containing protein</fullName>
    </recommendedName>
</protein>
<accession>A0ABY6HYI3</accession>
<dbReference type="EMBL" id="CP104013">
    <property type="protein sequence ID" value="UYP47614.1"/>
    <property type="molecule type" value="Genomic_DNA"/>
</dbReference>
<dbReference type="InterPro" id="IPR011042">
    <property type="entry name" value="6-blade_b-propeller_TolB-like"/>
</dbReference>
<dbReference type="Gene3D" id="2.120.10.30">
    <property type="entry name" value="TolB, C-terminal domain"/>
    <property type="match status" value="4"/>
</dbReference>
<keyword evidence="4" id="KW-1185">Reference proteome</keyword>
<dbReference type="Pfam" id="PF01436">
    <property type="entry name" value="NHL"/>
    <property type="match status" value="4"/>
</dbReference>
<dbReference type="SUPFAM" id="SSF63829">
    <property type="entry name" value="Calcium-dependent phosphotriesterase"/>
    <property type="match status" value="2"/>
</dbReference>
<gene>
    <name evidence="3" type="ORF">NEF87_003899</name>
</gene>
<feature type="domain" description="Fibronectin type-III" evidence="2">
    <location>
        <begin position="890"/>
        <end position="969"/>
    </location>
</feature>
<feature type="domain" description="Fibronectin type-III" evidence="2">
    <location>
        <begin position="704"/>
        <end position="784"/>
    </location>
</feature>
<name>A0ABY6HYI3_9ARCH</name>